<evidence type="ECO:0000256" key="2">
    <source>
        <dbReference type="ARBA" id="ARBA00022691"/>
    </source>
</evidence>
<keyword evidence="2" id="KW-0949">S-adenosyl-L-methionine</keyword>
<dbReference type="CDD" id="cd02440">
    <property type="entry name" value="AdoMet_MTases"/>
    <property type="match status" value="1"/>
</dbReference>
<dbReference type="Pfam" id="PF05175">
    <property type="entry name" value="MTS"/>
    <property type="match status" value="1"/>
</dbReference>
<protein>
    <recommendedName>
        <fullName evidence="3">Methyltransferase small domain-containing protein</fullName>
    </recommendedName>
</protein>
<evidence type="ECO:0000259" key="3">
    <source>
        <dbReference type="Pfam" id="PF05175"/>
    </source>
</evidence>
<dbReference type="PROSITE" id="PS00092">
    <property type="entry name" value="N6_MTASE"/>
    <property type="match status" value="1"/>
</dbReference>
<dbReference type="Proteomes" id="UP000239366">
    <property type="component" value="Unassembled WGS sequence"/>
</dbReference>
<dbReference type="GO" id="GO:0008170">
    <property type="term" value="F:N-methyltransferase activity"/>
    <property type="evidence" value="ECO:0007669"/>
    <property type="project" value="UniProtKB-ARBA"/>
</dbReference>
<dbReference type="GO" id="GO:0008757">
    <property type="term" value="F:S-adenosylmethionine-dependent methyltransferase activity"/>
    <property type="evidence" value="ECO:0007669"/>
    <property type="project" value="UniProtKB-ARBA"/>
</dbReference>
<sequence>MKVGTDGVLLGAWAFTGIGEESFHVLDVGSGSGVIALQLAQRFDRVQLLGLEIDPAAAEQAQENFENSPWSNRLSMLQQDAQDFVPEAGFDALVTNPPFYQENVSSGDPSRDQARQLSSLPFEALFGLADRSLKDGGRLALVSPACEEEWIRSLARKAGFGLRRFCRVRGHSTARVKRLLWEFVKASEDAFEEEELTLEVSRGEYTEEYRALVASFYLKM</sequence>
<gene>
    <name evidence="4" type="ORF">BST99_09550</name>
</gene>
<dbReference type="InterPro" id="IPR050210">
    <property type="entry name" value="tRNA_Adenine-N(6)_MTase"/>
</dbReference>
<keyword evidence="5" id="KW-1185">Reference proteome</keyword>
<evidence type="ECO:0000256" key="1">
    <source>
        <dbReference type="ARBA" id="ARBA00022603"/>
    </source>
</evidence>
<dbReference type="GO" id="GO:0003676">
    <property type="term" value="F:nucleic acid binding"/>
    <property type="evidence" value="ECO:0007669"/>
    <property type="project" value="InterPro"/>
</dbReference>
<organism evidence="4 5">
    <name type="scientific">Aureicoccus marinus</name>
    <dbReference type="NCBI Taxonomy" id="754435"/>
    <lineage>
        <taxon>Bacteria</taxon>
        <taxon>Pseudomonadati</taxon>
        <taxon>Bacteroidota</taxon>
        <taxon>Flavobacteriia</taxon>
        <taxon>Flavobacteriales</taxon>
        <taxon>Flavobacteriaceae</taxon>
        <taxon>Aureicoccus</taxon>
    </lineage>
</organism>
<name>A0A2S7TBC3_9FLAO</name>
<dbReference type="EMBL" id="MQVX01000001">
    <property type="protein sequence ID" value="PQJ16835.1"/>
    <property type="molecule type" value="Genomic_DNA"/>
</dbReference>
<dbReference type="AlphaFoldDB" id="A0A2S7TBC3"/>
<dbReference type="InterPro" id="IPR029063">
    <property type="entry name" value="SAM-dependent_MTases_sf"/>
</dbReference>
<accession>A0A2S7TBC3</accession>
<dbReference type="SUPFAM" id="SSF53335">
    <property type="entry name" value="S-adenosyl-L-methionine-dependent methyltransferases"/>
    <property type="match status" value="1"/>
</dbReference>
<dbReference type="PANTHER" id="PTHR47739">
    <property type="entry name" value="TRNA1(VAL) (ADENINE(37)-N6)-METHYLTRANSFERASE"/>
    <property type="match status" value="1"/>
</dbReference>
<dbReference type="Gene3D" id="3.40.50.150">
    <property type="entry name" value="Vaccinia Virus protein VP39"/>
    <property type="match status" value="1"/>
</dbReference>
<proteinExistence type="predicted"/>
<comment type="caution">
    <text evidence="4">The sequence shown here is derived from an EMBL/GenBank/DDBJ whole genome shotgun (WGS) entry which is preliminary data.</text>
</comment>
<keyword evidence="1" id="KW-0808">Transferase</keyword>
<reference evidence="5" key="1">
    <citation type="submission" date="2016-11" db="EMBL/GenBank/DDBJ databases">
        <title>Trade-off between light-utilization and light-protection in marine flavobacteria.</title>
        <authorList>
            <person name="Kumagai Y."/>
            <person name="Yoshizawa S."/>
            <person name="Kogure K."/>
        </authorList>
    </citation>
    <scope>NUCLEOTIDE SEQUENCE [LARGE SCALE GENOMIC DNA]</scope>
    <source>
        <strain evidence="5">SG-18</strain>
    </source>
</reference>
<keyword evidence="1" id="KW-0489">Methyltransferase</keyword>
<dbReference type="PRINTS" id="PR00507">
    <property type="entry name" value="N12N6MTFRASE"/>
</dbReference>
<evidence type="ECO:0000313" key="5">
    <source>
        <dbReference type="Proteomes" id="UP000239366"/>
    </source>
</evidence>
<evidence type="ECO:0000313" key="4">
    <source>
        <dbReference type="EMBL" id="PQJ16835.1"/>
    </source>
</evidence>
<dbReference type="InterPro" id="IPR007848">
    <property type="entry name" value="Small_mtfrase_dom"/>
</dbReference>
<feature type="domain" description="Methyltransferase small" evidence="3">
    <location>
        <begin position="23"/>
        <end position="143"/>
    </location>
</feature>
<dbReference type="PANTHER" id="PTHR47739:SF1">
    <property type="entry name" value="TRNA1(VAL) (ADENINE(37)-N6)-METHYLTRANSFERASE"/>
    <property type="match status" value="1"/>
</dbReference>
<dbReference type="GO" id="GO:0032259">
    <property type="term" value="P:methylation"/>
    <property type="evidence" value="ECO:0007669"/>
    <property type="project" value="UniProtKB-KW"/>
</dbReference>
<dbReference type="InterPro" id="IPR002052">
    <property type="entry name" value="DNA_methylase_N6_adenine_CS"/>
</dbReference>